<dbReference type="InParanoid" id="D7DTV6"/>
<keyword evidence="6" id="KW-1185">Reference proteome</keyword>
<accession>D7DTV6</accession>
<evidence type="ECO:0000313" key="5">
    <source>
        <dbReference type="EMBL" id="ADI36566.1"/>
    </source>
</evidence>
<dbReference type="KEGG" id="mvo:Mvol_0909"/>
<dbReference type="SMART" id="SM00028">
    <property type="entry name" value="TPR"/>
    <property type="match status" value="4"/>
</dbReference>
<keyword evidence="4" id="KW-0175">Coiled coil</keyword>
<dbReference type="EMBL" id="CP002057">
    <property type="protein sequence ID" value="ADI36566.1"/>
    <property type="molecule type" value="Genomic_DNA"/>
</dbReference>
<dbReference type="SUPFAM" id="SSF48452">
    <property type="entry name" value="TPR-like"/>
    <property type="match status" value="1"/>
</dbReference>
<evidence type="ECO:0000313" key="6">
    <source>
        <dbReference type="Proteomes" id="UP000007722"/>
    </source>
</evidence>
<gene>
    <name evidence="5" type="ordered locus">Mvol_0909</name>
</gene>
<sequence>MPSNQQTYKLYVQGIAYFNDKKYSDAIGYFKRILRINSSDFLALFGMCLVYTALDDYETALTYANKCLYFNAQYQPAMVYKKKLTKKIERSNLEKYEKWSKLGLEYYKNKNYLKSHYYFEKAYVCNPNSKIALKNLQFIQKILKSRLPYEWNAKALEFYKRKQYEKARVCLKHALSLNPNSKSIRNNIVKLSNLINSKNATLNKNLNNTISAKSEAESKLKPPAIKNDNVNEKINNIENTPAKINNSVENNPVIVDIENKNLNNNPNNPNNVNNNNCNIKNNKNDLKSSELENNIEYGQLNDLINDLIFDALDTKFNEFDNDISNNSVEYNNEHNENNDIKYDKTDILNEKNKIDNTKDIDKFDISNIENIDNINNKNKISLDKDIDNNNNNNNNNNIDNDIEDFDAELDKINKLNLESENNVGTKEDGKKKIRRDLIPLSTNMGVDLTKLFGNKSNNGNLPDDDDYHFEDNNDYAMEFNMEQEYEYEIDEDDSTSAEELMIINLNNEEEIQDNKKSAHIHNKNDYEDDKDKFEYYIDDVYEDYEEPIF</sequence>
<keyword evidence="1" id="KW-0677">Repeat</keyword>
<proteinExistence type="predicted"/>
<dbReference type="PROSITE" id="PS50005">
    <property type="entry name" value="TPR"/>
    <property type="match status" value="3"/>
</dbReference>
<dbReference type="InterPro" id="IPR013105">
    <property type="entry name" value="TPR_2"/>
</dbReference>
<evidence type="ECO:0000256" key="2">
    <source>
        <dbReference type="ARBA" id="ARBA00022803"/>
    </source>
</evidence>
<dbReference type="eggNOG" id="arCOG06519">
    <property type="taxonomic scope" value="Archaea"/>
</dbReference>
<dbReference type="Gene3D" id="1.25.40.10">
    <property type="entry name" value="Tetratricopeptide repeat domain"/>
    <property type="match status" value="2"/>
</dbReference>
<dbReference type="HOGENOM" id="CLU_495787_0_0_2"/>
<evidence type="ECO:0000256" key="4">
    <source>
        <dbReference type="SAM" id="Coils"/>
    </source>
</evidence>
<dbReference type="FunCoup" id="D7DTV6">
    <property type="interactions" value="74"/>
</dbReference>
<feature type="repeat" description="TPR" evidence="3">
    <location>
        <begin position="7"/>
        <end position="40"/>
    </location>
</feature>
<organism evidence="5 6">
    <name type="scientific">Methanococcus voltae (strain ATCC BAA-1334 / A3)</name>
    <dbReference type="NCBI Taxonomy" id="456320"/>
    <lineage>
        <taxon>Archaea</taxon>
        <taxon>Methanobacteriati</taxon>
        <taxon>Methanobacteriota</taxon>
        <taxon>Methanomada group</taxon>
        <taxon>Methanococci</taxon>
        <taxon>Methanococcales</taxon>
        <taxon>Methanococcaceae</taxon>
        <taxon>Methanococcus</taxon>
    </lineage>
</organism>
<dbReference type="InterPro" id="IPR019734">
    <property type="entry name" value="TPR_rpt"/>
</dbReference>
<dbReference type="Pfam" id="PF07719">
    <property type="entry name" value="TPR_2"/>
    <property type="match status" value="1"/>
</dbReference>
<dbReference type="AlphaFoldDB" id="D7DTV6"/>
<feature type="repeat" description="TPR" evidence="3">
    <location>
        <begin position="96"/>
        <end position="129"/>
    </location>
</feature>
<dbReference type="STRING" id="456320.Mvol_0909"/>
<keyword evidence="2 3" id="KW-0802">TPR repeat</keyword>
<dbReference type="Proteomes" id="UP000007722">
    <property type="component" value="Chromosome"/>
</dbReference>
<feature type="repeat" description="TPR" evidence="3">
    <location>
        <begin position="148"/>
        <end position="181"/>
    </location>
</feature>
<feature type="coiled-coil region" evidence="4">
    <location>
        <begin position="395"/>
        <end position="422"/>
    </location>
</feature>
<evidence type="ECO:0000256" key="3">
    <source>
        <dbReference type="PROSITE-ProRule" id="PRU00339"/>
    </source>
</evidence>
<name>D7DTV6_METV3</name>
<dbReference type="InterPro" id="IPR011990">
    <property type="entry name" value="TPR-like_helical_dom_sf"/>
</dbReference>
<dbReference type="OrthoDB" id="115601at2157"/>
<evidence type="ECO:0000256" key="1">
    <source>
        <dbReference type="ARBA" id="ARBA00022737"/>
    </source>
</evidence>
<reference evidence="5 6" key="1">
    <citation type="submission" date="2010-05" db="EMBL/GenBank/DDBJ databases">
        <title>Complete sequence of Methanococcus voltae A3.</title>
        <authorList>
            <consortium name="US DOE Joint Genome Institute"/>
            <person name="Lucas S."/>
            <person name="Copeland A."/>
            <person name="Lapidus A."/>
            <person name="Cheng J.-F."/>
            <person name="Bruce D."/>
            <person name="Goodwin L."/>
            <person name="Pitluck S."/>
            <person name="Lowry S."/>
            <person name="Clum A."/>
            <person name="Land M."/>
            <person name="Hauser L."/>
            <person name="Kyrpides N."/>
            <person name="Mikhailova N."/>
            <person name="Whitman W.B."/>
            <person name="Woyke T."/>
        </authorList>
    </citation>
    <scope>NUCLEOTIDE SEQUENCE [LARGE SCALE GENOMIC DNA]</scope>
    <source>
        <strain evidence="6">ATCC BAA-1334 / A3</strain>
    </source>
</reference>
<protein>
    <submittedName>
        <fullName evidence="5">Tetratricopeptide TPR_2 repeat protein</fullName>
    </submittedName>
</protein>